<keyword evidence="2" id="KW-0234">DNA repair</keyword>
<dbReference type="PANTHER" id="PTHR32182:SF0">
    <property type="entry name" value="DNA REPLICATION AND REPAIR PROTEIN RECF"/>
    <property type="match status" value="1"/>
</dbReference>
<evidence type="ECO:0000256" key="2">
    <source>
        <dbReference type="ARBA" id="ARBA00023204"/>
    </source>
</evidence>
<dbReference type="GO" id="GO:0009432">
    <property type="term" value="P:SOS response"/>
    <property type="evidence" value="ECO:0007669"/>
    <property type="project" value="UniProtKB-KW"/>
</dbReference>
<sequence>MAGERTGDVEPGPFNTPLPFSAGLTALVASNFRGKTSVLELLTWCLRGTPRSEMQSRVRGWLHQVDLDATVAGEPMAFRLDLTDGEITSAVVLTGGDIATLTDVRSPDPGLGITALLRASSTDSYAEQIAGLMLGRMDLQPLVNSFKETSTQTHGWPAYFGAVYLPAGGDKALLGEVTSNGLPGRLLQVFLDLPAAAALTRVKTVHDVRVAEDKARRTAAAAEAEERAAERERLAADLAQARERLARLLPGDEDDASLVDLANEAVQLARALADAQDEWDEASRVFRRARTERQHAAKLLNDVAESATARLLFHGLNPASCPRCDQDIDDVRRQQEQHARTCAVCAREVTGDDENPQEVTAEAQERLKTSTTVEAAAKEALEQAEAAVDRLTRQMETAQAQLRRAQSAADLPARLAAQENVLRLEGALSVFREPDEPATDATEAKTIKILAAAADLLEKDSKSAAEALFEEVNKEIAELATLFGVPSLESVSIDRSARLKIYPLGSKQEWFKDQTAGARLRLRIAVVIALLRVGRRYGVSTHPGLLLIDSPKSEEMQSADARKLFTELATVAAESDLQVVITTADFDLARATLPADTIRQAEAGASLW</sequence>
<keyword evidence="1" id="KW-0227">DNA damage</keyword>
<feature type="coiled-coil region" evidence="4">
    <location>
        <begin position="374"/>
        <end position="408"/>
    </location>
</feature>
<dbReference type="PANTHER" id="PTHR32182">
    <property type="entry name" value="DNA REPLICATION AND REPAIR PROTEIN RECF"/>
    <property type="match status" value="1"/>
</dbReference>
<comment type="caution">
    <text evidence="5">The sequence shown here is derived from an EMBL/GenBank/DDBJ whole genome shotgun (WGS) entry which is preliminary data.</text>
</comment>
<proteinExistence type="predicted"/>
<evidence type="ECO:0000256" key="3">
    <source>
        <dbReference type="ARBA" id="ARBA00023236"/>
    </source>
</evidence>
<gene>
    <name evidence="5" type="ORF">FE633_12790</name>
</gene>
<reference evidence="5 6" key="1">
    <citation type="submission" date="2019-05" db="EMBL/GenBank/DDBJ databases">
        <title>Streptomyces sp. NEAU-C151, a novel actinomycete isolated from soil.</title>
        <authorList>
            <person name="Han L."/>
            <person name="Jiang H."/>
        </authorList>
    </citation>
    <scope>NUCLEOTIDE SEQUENCE [LARGE SCALE GENOMIC DNA]</scope>
    <source>
        <strain evidence="5 6">NEAU-C151</strain>
    </source>
</reference>
<dbReference type="GO" id="GO:0000731">
    <property type="term" value="P:DNA synthesis involved in DNA repair"/>
    <property type="evidence" value="ECO:0007669"/>
    <property type="project" value="TreeGrafter"/>
</dbReference>
<accession>A0A5R9FSM8</accession>
<dbReference type="Proteomes" id="UP000305906">
    <property type="component" value="Unassembled WGS sequence"/>
</dbReference>
<name>A0A5R9FSM8_9ACTN</name>
<feature type="coiled-coil region" evidence="4">
    <location>
        <begin position="212"/>
        <end position="278"/>
    </location>
</feature>
<dbReference type="GO" id="GO:0006302">
    <property type="term" value="P:double-strand break repair"/>
    <property type="evidence" value="ECO:0007669"/>
    <property type="project" value="TreeGrafter"/>
</dbReference>
<dbReference type="InterPro" id="IPR027417">
    <property type="entry name" value="P-loop_NTPase"/>
</dbReference>
<evidence type="ECO:0000256" key="1">
    <source>
        <dbReference type="ARBA" id="ARBA00022763"/>
    </source>
</evidence>
<keyword evidence="6" id="KW-1185">Reference proteome</keyword>
<evidence type="ECO:0000256" key="4">
    <source>
        <dbReference type="SAM" id="Coils"/>
    </source>
</evidence>
<evidence type="ECO:0000313" key="6">
    <source>
        <dbReference type="Proteomes" id="UP000305906"/>
    </source>
</evidence>
<dbReference type="SUPFAM" id="SSF52540">
    <property type="entry name" value="P-loop containing nucleoside triphosphate hydrolases"/>
    <property type="match status" value="1"/>
</dbReference>
<dbReference type="Gene3D" id="3.40.50.300">
    <property type="entry name" value="P-loop containing nucleotide triphosphate hydrolases"/>
    <property type="match status" value="2"/>
</dbReference>
<keyword evidence="3" id="KW-0742">SOS response</keyword>
<protein>
    <submittedName>
        <fullName evidence="5">Uncharacterized protein</fullName>
    </submittedName>
</protein>
<dbReference type="AlphaFoldDB" id="A0A5R9FSM8"/>
<dbReference type="RefSeq" id="WP_138045240.1">
    <property type="nucleotide sequence ID" value="NZ_VBZC01000012.1"/>
</dbReference>
<dbReference type="EMBL" id="VBZC01000012">
    <property type="protein sequence ID" value="TLS45649.1"/>
    <property type="molecule type" value="Genomic_DNA"/>
</dbReference>
<evidence type="ECO:0000313" key="5">
    <source>
        <dbReference type="EMBL" id="TLS45649.1"/>
    </source>
</evidence>
<organism evidence="5 6">
    <name type="scientific">Streptomyces montanus</name>
    <dbReference type="NCBI Taxonomy" id="2580423"/>
    <lineage>
        <taxon>Bacteria</taxon>
        <taxon>Bacillati</taxon>
        <taxon>Actinomycetota</taxon>
        <taxon>Actinomycetes</taxon>
        <taxon>Kitasatosporales</taxon>
        <taxon>Streptomycetaceae</taxon>
        <taxon>Streptomyces</taxon>
    </lineage>
</organism>
<keyword evidence="4" id="KW-0175">Coiled coil</keyword>